<dbReference type="GO" id="GO:0003677">
    <property type="term" value="F:DNA binding"/>
    <property type="evidence" value="ECO:0007669"/>
    <property type="project" value="UniProtKB-KW"/>
</dbReference>
<dbReference type="PANTHER" id="PTHR30363:SF44">
    <property type="entry name" value="AGA OPERON TRANSCRIPTIONAL REPRESSOR-RELATED"/>
    <property type="match status" value="1"/>
</dbReference>
<dbReference type="InterPro" id="IPR014036">
    <property type="entry name" value="DeoR-like_C"/>
</dbReference>
<dbReference type="InterPro" id="IPR037171">
    <property type="entry name" value="NagB/RpiA_transferase-like"/>
</dbReference>
<dbReference type="SUPFAM" id="SSF100950">
    <property type="entry name" value="NagB/RpiA/CoA transferase-like"/>
    <property type="match status" value="1"/>
</dbReference>
<evidence type="ECO:0000256" key="2">
    <source>
        <dbReference type="ARBA" id="ARBA00023125"/>
    </source>
</evidence>
<name>A0ABV6J9F4_9BACL</name>
<dbReference type="EMBL" id="JBHLVF010000017">
    <property type="protein sequence ID" value="MFC0392529.1"/>
    <property type="molecule type" value="Genomic_DNA"/>
</dbReference>
<dbReference type="InterPro" id="IPR001034">
    <property type="entry name" value="DeoR_HTH"/>
</dbReference>
<dbReference type="SMART" id="SM00420">
    <property type="entry name" value="HTH_DEOR"/>
    <property type="match status" value="1"/>
</dbReference>
<dbReference type="Proteomes" id="UP001589818">
    <property type="component" value="Unassembled WGS sequence"/>
</dbReference>
<proteinExistence type="predicted"/>
<keyword evidence="2 5" id="KW-0238">DNA-binding</keyword>
<dbReference type="InterPro" id="IPR050313">
    <property type="entry name" value="Carb_Metab_HTH_regulators"/>
</dbReference>
<accession>A0ABV6J9F4</accession>
<organism evidence="5 6">
    <name type="scientific">Paenibacillus mendelii</name>
    <dbReference type="NCBI Taxonomy" id="206163"/>
    <lineage>
        <taxon>Bacteria</taxon>
        <taxon>Bacillati</taxon>
        <taxon>Bacillota</taxon>
        <taxon>Bacilli</taxon>
        <taxon>Bacillales</taxon>
        <taxon>Paenibacillaceae</taxon>
        <taxon>Paenibacillus</taxon>
    </lineage>
</organism>
<dbReference type="InterPro" id="IPR018356">
    <property type="entry name" value="Tscrpt_reg_HTH_DeoR_CS"/>
</dbReference>
<protein>
    <submittedName>
        <fullName evidence="5">DeoR/GlpR family DNA-binding transcription regulator</fullName>
    </submittedName>
</protein>
<dbReference type="Pfam" id="PF08220">
    <property type="entry name" value="HTH_DeoR"/>
    <property type="match status" value="1"/>
</dbReference>
<dbReference type="SUPFAM" id="SSF46785">
    <property type="entry name" value="Winged helix' DNA-binding domain"/>
    <property type="match status" value="1"/>
</dbReference>
<comment type="caution">
    <text evidence="5">The sequence shown here is derived from an EMBL/GenBank/DDBJ whole genome shotgun (WGS) entry which is preliminary data.</text>
</comment>
<feature type="domain" description="HTH deoR-type" evidence="4">
    <location>
        <begin position="7"/>
        <end position="62"/>
    </location>
</feature>
<keyword evidence="1" id="KW-0805">Transcription regulation</keyword>
<reference evidence="5 6" key="1">
    <citation type="submission" date="2024-09" db="EMBL/GenBank/DDBJ databases">
        <authorList>
            <person name="Sun Q."/>
            <person name="Mori K."/>
        </authorList>
    </citation>
    <scope>NUCLEOTIDE SEQUENCE [LARGE SCALE GENOMIC DNA]</scope>
    <source>
        <strain evidence="5 6">CCM 4839</strain>
    </source>
</reference>
<dbReference type="InterPro" id="IPR036388">
    <property type="entry name" value="WH-like_DNA-bd_sf"/>
</dbReference>
<keyword evidence="6" id="KW-1185">Reference proteome</keyword>
<dbReference type="Gene3D" id="1.10.10.10">
    <property type="entry name" value="Winged helix-like DNA-binding domain superfamily/Winged helix DNA-binding domain"/>
    <property type="match status" value="1"/>
</dbReference>
<dbReference type="PRINTS" id="PR00037">
    <property type="entry name" value="HTHLACR"/>
</dbReference>
<dbReference type="RefSeq" id="WP_204819607.1">
    <property type="nucleotide sequence ID" value="NZ_JANHOF010000003.1"/>
</dbReference>
<dbReference type="Gene3D" id="3.40.50.1360">
    <property type="match status" value="1"/>
</dbReference>
<gene>
    <name evidence="5" type="ORF">ACFFJ8_14240</name>
</gene>
<dbReference type="SMART" id="SM01134">
    <property type="entry name" value="DeoRC"/>
    <property type="match status" value="1"/>
</dbReference>
<evidence type="ECO:0000313" key="5">
    <source>
        <dbReference type="EMBL" id="MFC0392529.1"/>
    </source>
</evidence>
<dbReference type="PROSITE" id="PS51000">
    <property type="entry name" value="HTH_DEOR_2"/>
    <property type="match status" value="1"/>
</dbReference>
<evidence type="ECO:0000259" key="4">
    <source>
        <dbReference type="PROSITE" id="PS51000"/>
    </source>
</evidence>
<dbReference type="InterPro" id="IPR036390">
    <property type="entry name" value="WH_DNA-bd_sf"/>
</dbReference>
<dbReference type="PROSITE" id="PS00894">
    <property type="entry name" value="HTH_DEOR_1"/>
    <property type="match status" value="1"/>
</dbReference>
<evidence type="ECO:0000256" key="3">
    <source>
        <dbReference type="ARBA" id="ARBA00023163"/>
    </source>
</evidence>
<dbReference type="PANTHER" id="PTHR30363">
    <property type="entry name" value="HTH-TYPE TRANSCRIPTIONAL REGULATOR SRLR-RELATED"/>
    <property type="match status" value="1"/>
</dbReference>
<dbReference type="Pfam" id="PF00455">
    <property type="entry name" value="DeoRC"/>
    <property type="match status" value="1"/>
</dbReference>
<evidence type="ECO:0000313" key="6">
    <source>
        <dbReference type="Proteomes" id="UP001589818"/>
    </source>
</evidence>
<keyword evidence="3" id="KW-0804">Transcription</keyword>
<sequence length="256" mass="28129">MTEDMLQDERLEEILSLLKSNQTVKIIDLAERFSVTRETIRRDLYELESRGQARKVHGGAVIQKAGFEPPYAARNDSNVNEKEAIAEKAAELVEDGDSLFIDLGTTTLMFARHLKKRTGLKVITNSVLLAMELVDHPSAKVILCGGELRAGEYSLSGSVAARNMEAFYADKAFIGVGGLTVESGITDYHVEEAEIRRLMIDRAKETVALADASKFGVIAFAKIADLQLIDTIVTDNGADPDMVRKLRDTGVQVMLV</sequence>
<evidence type="ECO:0000256" key="1">
    <source>
        <dbReference type="ARBA" id="ARBA00023015"/>
    </source>
</evidence>